<accession>A0ABM8EQA3</accession>
<dbReference type="Gene3D" id="3.30.530.20">
    <property type="match status" value="1"/>
</dbReference>
<comment type="similarity">
    <text evidence="1">Belongs to the ribosome association toxin RatA family.</text>
</comment>
<protein>
    <submittedName>
        <fullName evidence="4">SRPBCC domain-containing protein</fullName>
    </submittedName>
</protein>
<name>A0ABM8EQA3_9BACT</name>
<keyword evidence="2" id="KW-0472">Membrane</keyword>
<feature type="domain" description="Coenzyme Q-binding protein COQ10 START" evidence="3">
    <location>
        <begin position="13"/>
        <end position="134"/>
    </location>
</feature>
<evidence type="ECO:0000313" key="4">
    <source>
        <dbReference type="EMBL" id="BDV44658.1"/>
    </source>
</evidence>
<keyword evidence="2" id="KW-1133">Transmembrane helix</keyword>
<evidence type="ECO:0000256" key="1">
    <source>
        <dbReference type="ARBA" id="ARBA00008918"/>
    </source>
</evidence>
<proteinExistence type="inferred from homology"/>
<dbReference type="InterPro" id="IPR005031">
    <property type="entry name" value="COQ10_START"/>
</dbReference>
<keyword evidence="2" id="KW-0812">Transmembrane</keyword>
<gene>
    <name evidence="4" type="ORF">GURASL_35810</name>
</gene>
<dbReference type="CDD" id="cd07820">
    <property type="entry name" value="SRPBCC_3"/>
    <property type="match status" value="1"/>
</dbReference>
<dbReference type="Proteomes" id="UP001317705">
    <property type="component" value="Chromosome"/>
</dbReference>
<organism evidence="4 5">
    <name type="scientific">Geotalea uraniireducens</name>
    <dbReference type="NCBI Taxonomy" id="351604"/>
    <lineage>
        <taxon>Bacteria</taxon>
        <taxon>Pseudomonadati</taxon>
        <taxon>Thermodesulfobacteriota</taxon>
        <taxon>Desulfuromonadia</taxon>
        <taxon>Geobacterales</taxon>
        <taxon>Geobacteraceae</taxon>
        <taxon>Geotalea</taxon>
    </lineage>
</organism>
<dbReference type="RefSeq" id="WP_282000752.1">
    <property type="nucleotide sequence ID" value="NZ_AP027151.1"/>
</dbReference>
<evidence type="ECO:0000313" key="5">
    <source>
        <dbReference type="Proteomes" id="UP001317705"/>
    </source>
</evidence>
<dbReference type="SUPFAM" id="SSF55961">
    <property type="entry name" value="Bet v1-like"/>
    <property type="match status" value="1"/>
</dbReference>
<dbReference type="InterPro" id="IPR023393">
    <property type="entry name" value="START-like_dom_sf"/>
</dbReference>
<sequence length="165" mass="18522">MKLYRLQQTQALPIPLAAAWAFFANPANLPLITPPDLGFRVTSPLPARMYAGMIVSYTVTPFVGLPVAWVTEITRAEEPRFFVDEQRCGPYRFWHHQHLFREVAGGTEMTDLVHYRLPFEPLSRLIAPLVQRRLAGIFAYRRRVLEERFGRLSGAAGGGGPGEAG</sequence>
<dbReference type="Pfam" id="PF03364">
    <property type="entry name" value="Polyketide_cyc"/>
    <property type="match status" value="1"/>
</dbReference>
<evidence type="ECO:0000259" key="3">
    <source>
        <dbReference type="Pfam" id="PF03364"/>
    </source>
</evidence>
<feature type="transmembrane region" description="Helical" evidence="2">
    <location>
        <begin position="50"/>
        <end position="70"/>
    </location>
</feature>
<evidence type="ECO:0000256" key="2">
    <source>
        <dbReference type="SAM" id="Phobius"/>
    </source>
</evidence>
<reference evidence="4 5" key="1">
    <citation type="submission" date="2022-12" db="EMBL/GenBank/DDBJ databases">
        <title>Polyphasic characterization of Geotalea uranireducens NIT-SL11 newly isolated from a complex of sewage sludge and microbially reduced graphene oxide.</title>
        <authorList>
            <person name="Xie L."/>
            <person name="Yoshida N."/>
            <person name="Meng L."/>
        </authorList>
    </citation>
    <scope>NUCLEOTIDE SEQUENCE [LARGE SCALE GENOMIC DNA]</scope>
    <source>
        <strain evidence="4 5">NIT-SL11</strain>
    </source>
</reference>
<dbReference type="EMBL" id="AP027151">
    <property type="protein sequence ID" value="BDV44658.1"/>
    <property type="molecule type" value="Genomic_DNA"/>
</dbReference>
<keyword evidence="5" id="KW-1185">Reference proteome</keyword>